<dbReference type="GO" id="GO:0016020">
    <property type="term" value="C:membrane"/>
    <property type="evidence" value="ECO:0007669"/>
    <property type="project" value="TreeGrafter"/>
</dbReference>
<evidence type="ECO:0000313" key="3">
    <source>
        <dbReference type="EnsemblPlants" id="ONIVA09G03910.1"/>
    </source>
</evidence>
<feature type="domain" description="PGG" evidence="2">
    <location>
        <begin position="38"/>
        <end position="111"/>
    </location>
</feature>
<dbReference type="PANTHER" id="PTHR24177">
    <property type="entry name" value="CASKIN"/>
    <property type="match status" value="1"/>
</dbReference>
<keyword evidence="4" id="KW-1185">Reference proteome</keyword>
<evidence type="ECO:0000313" key="4">
    <source>
        <dbReference type="Proteomes" id="UP000006591"/>
    </source>
</evidence>
<accession>A0A0E0IHD7</accession>
<keyword evidence="1" id="KW-1133">Transmembrane helix</keyword>
<sequence length="137" mass="14380">MIYRLLLVYCDAPSGNLSGVTTFLSRTSPAENEAEESKKIIESTQILGIGSVLVAAVAFAGAITMPGGYRADDHHHGGALTLAGKGYAFSAFVVANALAFVCSRCSPRSSVDFTNRSRHFTVAVGLVRSSIRSLAIA</sequence>
<proteinExistence type="predicted"/>
<organism evidence="3">
    <name type="scientific">Oryza nivara</name>
    <name type="common">Indian wild rice</name>
    <name type="synonym">Oryza sativa f. spontanea</name>
    <dbReference type="NCBI Taxonomy" id="4536"/>
    <lineage>
        <taxon>Eukaryota</taxon>
        <taxon>Viridiplantae</taxon>
        <taxon>Streptophyta</taxon>
        <taxon>Embryophyta</taxon>
        <taxon>Tracheophyta</taxon>
        <taxon>Spermatophyta</taxon>
        <taxon>Magnoliopsida</taxon>
        <taxon>Liliopsida</taxon>
        <taxon>Poales</taxon>
        <taxon>Poaceae</taxon>
        <taxon>BOP clade</taxon>
        <taxon>Oryzoideae</taxon>
        <taxon>Oryzeae</taxon>
        <taxon>Oryzinae</taxon>
        <taxon>Oryza</taxon>
    </lineage>
</organism>
<evidence type="ECO:0000259" key="2">
    <source>
        <dbReference type="Pfam" id="PF13962"/>
    </source>
</evidence>
<feature type="transmembrane region" description="Helical" evidence="1">
    <location>
        <begin position="46"/>
        <end position="67"/>
    </location>
</feature>
<reference evidence="3" key="2">
    <citation type="submission" date="2018-04" db="EMBL/GenBank/DDBJ databases">
        <title>OnivRS2 (Oryza nivara Reference Sequence Version 2).</title>
        <authorList>
            <person name="Zhang J."/>
            <person name="Kudrna D."/>
            <person name="Lee S."/>
            <person name="Talag J."/>
            <person name="Rajasekar S."/>
            <person name="Welchert J."/>
            <person name="Hsing Y.-I."/>
            <person name="Wing R.A."/>
        </authorList>
    </citation>
    <scope>NUCLEOTIDE SEQUENCE [LARGE SCALE GENOMIC DNA]</scope>
    <source>
        <strain evidence="3">SL10</strain>
    </source>
</reference>
<evidence type="ECO:0000256" key="1">
    <source>
        <dbReference type="SAM" id="Phobius"/>
    </source>
</evidence>
<dbReference type="Pfam" id="PF13962">
    <property type="entry name" value="PGG"/>
    <property type="match status" value="1"/>
</dbReference>
<dbReference type="EnsemblPlants" id="ONIVA09G03910.1">
    <property type="protein sequence ID" value="ONIVA09G03910.1"/>
    <property type="gene ID" value="ONIVA09G03910"/>
</dbReference>
<reference evidence="3" key="1">
    <citation type="submission" date="2015-04" db="UniProtKB">
        <authorList>
            <consortium name="EnsemblPlants"/>
        </authorList>
    </citation>
    <scope>IDENTIFICATION</scope>
    <source>
        <strain evidence="3">SL10</strain>
    </source>
</reference>
<keyword evidence="1" id="KW-0812">Transmembrane</keyword>
<dbReference type="OMA" id="NRSRHFT"/>
<feature type="transmembrane region" description="Helical" evidence="1">
    <location>
        <begin position="87"/>
        <end position="106"/>
    </location>
</feature>
<dbReference type="AlphaFoldDB" id="A0A0E0IHD7"/>
<keyword evidence="1" id="KW-0472">Membrane</keyword>
<dbReference type="Gramene" id="ONIVA09G03910.1">
    <property type="protein sequence ID" value="ONIVA09G03910.1"/>
    <property type="gene ID" value="ONIVA09G03910"/>
</dbReference>
<name>A0A0E0IHD7_ORYNI</name>
<protein>
    <recommendedName>
        <fullName evidence="2">PGG domain-containing protein</fullName>
    </recommendedName>
</protein>
<dbReference type="STRING" id="4536.A0A0E0IHD7"/>
<dbReference type="HOGENOM" id="CLU_1868426_0_0_1"/>
<dbReference type="PANTHER" id="PTHR24177:SF385">
    <property type="entry name" value="OS09G0329266 PROTEIN"/>
    <property type="match status" value="1"/>
</dbReference>
<dbReference type="Proteomes" id="UP000006591">
    <property type="component" value="Chromosome 9"/>
</dbReference>
<dbReference type="InterPro" id="IPR026961">
    <property type="entry name" value="PGG_dom"/>
</dbReference>